<dbReference type="InterPro" id="IPR050109">
    <property type="entry name" value="HTH-type_TetR-like_transc_reg"/>
</dbReference>
<name>A0ABT4TY09_9ACTN</name>
<dbReference type="PANTHER" id="PTHR30055">
    <property type="entry name" value="HTH-TYPE TRANSCRIPTIONAL REGULATOR RUTR"/>
    <property type="match status" value="1"/>
</dbReference>
<dbReference type="InterPro" id="IPR009057">
    <property type="entry name" value="Homeodomain-like_sf"/>
</dbReference>
<keyword evidence="3" id="KW-0804">Transcription</keyword>
<evidence type="ECO:0000313" key="7">
    <source>
        <dbReference type="Proteomes" id="UP001527866"/>
    </source>
</evidence>
<dbReference type="Gene3D" id="1.10.10.60">
    <property type="entry name" value="Homeodomain-like"/>
    <property type="match status" value="1"/>
</dbReference>
<comment type="caution">
    <text evidence="6">The sequence shown here is derived from an EMBL/GenBank/DDBJ whole genome shotgun (WGS) entry which is preliminary data.</text>
</comment>
<feature type="DNA-binding region" description="H-T-H motif" evidence="4">
    <location>
        <begin position="40"/>
        <end position="59"/>
    </location>
</feature>
<dbReference type="Proteomes" id="UP001527866">
    <property type="component" value="Unassembled WGS sequence"/>
</dbReference>
<evidence type="ECO:0000259" key="5">
    <source>
        <dbReference type="PROSITE" id="PS50977"/>
    </source>
</evidence>
<dbReference type="InterPro" id="IPR036271">
    <property type="entry name" value="Tet_transcr_reg_TetR-rel_C_sf"/>
</dbReference>
<dbReference type="InterPro" id="IPR001647">
    <property type="entry name" value="HTH_TetR"/>
</dbReference>
<keyword evidence="2 4" id="KW-0238">DNA-binding</keyword>
<evidence type="ECO:0000256" key="2">
    <source>
        <dbReference type="ARBA" id="ARBA00023125"/>
    </source>
</evidence>
<evidence type="ECO:0000256" key="1">
    <source>
        <dbReference type="ARBA" id="ARBA00023015"/>
    </source>
</evidence>
<keyword evidence="1" id="KW-0805">Transcription regulation</keyword>
<feature type="domain" description="HTH tetR-type" evidence="5">
    <location>
        <begin position="17"/>
        <end position="77"/>
    </location>
</feature>
<dbReference type="SUPFAM" id="SSF46689">
    <property type="entry name" value="Homeodomain-like"/>
    <property type="match status" value="1"/>
</dbReference>
<dbReference type="EMBL" id="JAQFWQ010000005">
    <property type="protein sequence ID" value="MDA2809579.1"/>
    <property type="molecule type" value="Genomic_DNA"/>
</dbReference>
<evidence type="ECO:0000256" key="4">
    <source>
        <dbReference type="PROSITE-ProRule" id="PRU00335"/>
    </source>
</evidence>
<reference evidence="6 7" key="1">
    <citation type="submission" date="2023-01" db="EMBL/GenBank/DDBJ databases">
        <title>Draft genome sequence of Nocardiopsis sp. RSe5-2 isolated from halophytes.</title>
        <authorList>
            <person name="Duangmal K."/>
            <person name="Chantavorakit T."/>
        </authorList>
    </citation>
    <scope>NUCLEOTIDE SEQUENCE [LARGE SCALE GENOMIC DNA]</scope>
    <source>
        <strain evidence="6 7">RSe5-2</strain>
    </source>
</reference>
<sequence length="202" mass="21164">MGETHAPGTVRPGGRTARTRAAALRAASDILVEKGFTGLDLAEVAGRAKVGRTTVYRRWGSAAGLVVDLLADLSVPPLPDGPADTFEDALRANALTVRERLADARQGPLFKAVVAAATCDARAAEALRRFHRVRVAEWRPCVRRAAERGEVPHGTDAGEVAVAVSAPLYHRLLAGFGPLDEAAADRSARAAAAAARAGAYVR</sequence>
<dbReference type="Gene3D" id="1.10.357.10">
    <property type="entry name" value="Tetracycline Repressor, domain 2"/>
    <property type="match status" value="1"/>
</dbReference>
<dbReference type="Pfam" id="PF00440">
    <property type="entry name" value="TetR_N"/>
    <property type="match status" value="1"/>
</dbReference>
<gene>
    <name evidence="6" type="ORF">O4J56_02905</name>
</gene>
<proteinExistence type="predicted"/>
<dbReference type="SUPFAM" id="SSF48498">
    <property type="entry name" value="Tetracyclin repressor-like, C-terminal domain"/>
    <property type="match status" value="1"/>
</dbReference>
<dbReference type="PANTHER" id="PTHR30055:SF148">
    <property type="entry name" value="TETR-FAMILY TRANSCRIPTIONAL REGULATOR"/>
    <property type="match status" value="1"/>
</dbReference>
<evidence type="ECO:0000313" key="6">
    <source>
        <dbReference type="EMBL" id="MDA2809579.1"/>
    </source>
</evidence>
<evidence type="ECO:0000256" key="3">
    <source>
        <dbReference type="ARBA" id="ARBA00023163"/>
    </source>
</evidence>
<protein>
    <submittedName>
        <fullName evidence="6">TetR/AcrR family transcriptional regulator C-terminal ligand-binding domain-containing protein</fullName>
    </submittedName>
</protein>
<organism evidence="6 7">
    <name type="scientific">Nocardiopsis endophytica</name>
    <dbReference type="NCBI Taxonomy" id="3018445"/>
    <lineage>
        <taxon>Bacteria</taxon>
        <taxon>Bacillati</taxon>
        <taxon>Actinomycetota</taxon>
        <taxon>Actinomycetes</taxon>
        <taxon>Streptosporangiales</taxon>
        <taxon>Nocardiopsidaceae</taxon>
        <taxon>Nocardiopsis</taxon>
    </lineage>
</organism>
<dbReference type="InterPro" id="IPR011075">
    <property type="entry name" value="TetR_C"/>
</dbReference>
<dbReference type="RefSeq" id="WP_270683482.1">
    <property type="nucleotide sequence ID" value="NZ_JAQFWQ010000005.1"/>
</dbReference>
<dbReference type="Pfam" id="PF16859">
    <property type="entry name" value="TetR_C_11"/>
    <property type="match status" value="1"/>
</dbReference>
<accession>A0ABT4TY09</accession>
<keyword evidence="7" id="KW-1185">Reference proteome</keyword>
<dbReference type="PROSITE" id="PS50977">
    <property type="entry name" value="HTH_TETR_2"/>
    <property type="match status" value="1"/>
</dbReference>